<name>A0A179IFN1_CORDF</name>
<dbReference type="PANTHER" id="PTHR23507">
    <property type="entry name" value="ZGC:174356"/>
    <property type="match status" value="1"/>
</dbReference>
<evidence type="ECO:0000256" key="4">
    <source>
        <dbReference type="ARBA" id="ARBA00023136"/>
    </source>
</evidence>
<dbReference type="GO" id="GO:0022857">
    <property type="term" value="F:transmembrane transporter activity"/>
    <property type="evidence" value="ECO:0007669"/>
    <property type="project" value="TreeGrafter"/>
</dbReference>
<evidence type="ECO:0008006" key="8">
    <source>
        <dbReference type="Google" id="ProtNLM"/>
    </source>
</evidence>
<dbReference type="OMA" id="VWIARTC"/>
<dbReference type="OrthoDB" id="4867459at2759"/>
<dbReference type="AlphaFoldDB" id="A0A179IFN1"/>
<sequence length="414" mass="44654">MTDHGDNEPLLVGASAERSPVSRRTFWRVVLLSYTMLFCSQLYASSFNTVLFETLEGLLCRDMFGDVGDPLADPRCKGEAVQSELSLLTSIEASFEMIPPMVCGIVYGLVADVYGRRPILMLSTFGAVLYGALDIAICMFVFMSHCGMVVGFFAACLMPETITIGEKTHDTVDDAAPFSKKLSARVAELRAQSVSSLRDMFWGGNTKLTLLLFSTLFTGVGKQLVGSVMKQYAVKRYELSWARAGIILSYANLLRLGLCFLGIPLLTTALRRAKVLPITQDAWISRISVLVAVVCSCLAGAATDVGDFTVSIVLYAFSYCLEPTVRSLVVSMGRGAGTGSIVSAMEVLTAVSIAIAGPIIAATFRLGMKLGGDWIGLPMYIGGGIMVPGALILWLMRFDEEIAEELAEESEGLL</sequence>
<comment type="subcellular location">
    <subcellularLocation>
        <location evidence="1">Membrane</location>
        <topology evidence="1">Multi-pass membrane protein</topology>
    </subcellularLocation>
</comment>
<feature type="transmembrane region" description="Helical" evidence="5">
    <location>
        <begin position="341"/>
        <end position="362"/>
    </location>
</feature>
<keyword evidence="7" id="KW-1185">Reference proteome</keyword>
<evidence type="ECO:0000256" key="5">
    <source>
        <dbReference type="SAM" id="Phobius"/>
    </source>
</evidence>
<evidence type="ECO:0000256" key="1">
    <source>
        <dbReference type="ARBA" id="ARBA00004141"/>
    </source>
</evidence>
<accession>A0A179IFN1</accession>
<keyword evidence="3 5" id="KW-1133">Transmembrane helix</keyword>
<feature type="transmembrane region" description="Helical" evidence="5">
    <location>
        <begin position="374"/>
        <end position="396"/>
    </location>
</feature>
<keyword evidence="4 5" id="KW-0472">Membrane</keyword>
<feature type="transmembrane region" description="Helical" evidence="5">
    <location>
        <begin position="241"/>
        <end position="263"/>
    </location>
</feature>
<evidence type="ECO:0000256" key="3">
    <source>
        <dbReference type="ARBA" id="ARBA00022989"/>
    </source>
</evidence>
<dbReference type="InterPro" id="IPR036259">
    <property type="entry name" value="MFS_trans_sf"/>
</dbReference>
<dbReference type="EMBL" id="LUKN01001372">
    <property type="protein sequence ID" value="OAR01103.1"/>
    <property type="molecule type" value="Genomic_DNA"/>
</dbReference>
<evidence type="ECO:0000313" key="6">
    <source>
        <dbReference type="EMBL" id="OAR01103.1"/>
    </source>
</evidence>
<evidence type="ECO:0000256" key="2">
    <source>
        <dbReference type="ARBA" id="ARBA00022692"/>
    </source>
</evidence>
<dbReference type="PANTHER" id="PTHR23507:SF1">
    <property type="entry name" value="FI18259P1-RELATED"/>
    <property type="match status" value="1"/>
</dbReference>
<feature type="transmembrane region" description="Helical" evidence="5">
    <location>
        <begin position="127"/>
        <end position="155"/>
    </location>
</feature>
<dbReference type="SUPFAM" id="SSF103473">
    <property type="entry name" value="MFS general substrate transporter"/>
    <property type="match status" value="1"/>
</dbReference>
<comment type="caution">
    <text evidence="6">The sequence shown here is derived from an EMBL/GenBank/DDBJ whole genome shotgun (WGS) entry which is preliminary data.</text>
</comment>
<dbReference type="Proteomes" id="UP000243081">
    <property type="component" value="Unassembled WGS sequence"/>
</dbReference>
<feature type="transmembrane region" description="Helical" evidence="5">
    <location>
        <begin position="283"/>
        <end position="301"/>
    </location>
</feature>
<feature type="transmembrane region" description="Helical" evidence="5">
    <location>
        <begin position="308"/>
        <end position="329"/>
    </location>
</feature>
<proteinExistence type="predicted"/>
<feature type="transmembrane region" description="Helical" evidence="5">
    <location>
        <begin position="25"/>
        <end position="44"/>
    </location>
</feature>
<organism evidence="6 7">
    <name type="scientific">Cordyceps confragosa</name>
    <name type="common">Lecanicillium lecanii</name>
    <dbReference type="NCBI Taxonomy" id="2714763"/>
    <lineage>
        <taxon>Eukaryota</taxon>
        <taxon>Fungi</taxon>
        <taxon>Dikarya</taxon>
        <taxon>Ascomycota</taxon>
        <taxon>Pezizomycotina</taxon>
        <taxon>Sordariomycetes</taxon>
        <taxon>Hypocreomycetidae</taxon>
        <taxon>Hypocreales</taxon>
        <taxon>Cordycipitaceae</taxon>
        <taxon>Akanthomyces</taxon>
    </lineage>
</organism>
<keyword evidence="2 5" id="KW-0812">Transmembrane</keyword>
<dbReference type="GO" id="GO:0016020">
    <property type="term" value="C:membrane"/>
    <property type="evidence" value="ECO:0007669"/>
    <property type="project" value="UniProtKB-SubCell"/>
</dbReference>
<protein>
    <recommendedName>
        <fullName evidence="8">Major facilitator superfamily (MFS) profile domain-containing protein</fullName>
    </recommendedName>
</protein>
<gene>
    <name evidence="6" type="ORF">LLEC1_06470</name>
</gene>
<evidence type="ECO:0000313" key="7">
    <source>
        <dbReference type="Proteomes" id="UP000243081"/>
    </source>
</evidence>
<feature type="transmembrane region" description="Helical" evidence="5">
    <location>
        <begin position="208"/>
        <end position="229"/>
    </location>
</feature>
<reference evidence="6 7" key="1">
    <citation type="submission" date="2016-03" db="EMBL/GenBank/DDBJ databases">
        <title>Fine-scale spatial genetic structure of a fungal parasite of coffee scale insects.</title>
        <authorList>
            <person name="Jackson D."/>
            <person name="Zemenick K.A."/>
            <person name="Malloure B."/>
            <person name="Quandt C.A."/>
            <person name="James T.Y."/>
        </authorList>
    </citation>
    <scope>NUCLEOTIDE SEQUENCE [LARGE SCALE GENOMIC DNA]</scope>
    <source>
        <strain evidence="6 7">UM487</strain>
    </source>
</reference>